<sequence>MVRSCNDENNSESVRRLAMMVKPVDANDLTLSDLVLCCIEDDEEDFVVRSPEEYQNMFYQLGKKTVKEANAIESAMSSYVCSNEQMSKKSDLKTIERNEEEEAELSYGLYTDTVERAVIKPERSGGAGAGGDGAGSGAGSGGIDDSPLVGERKHKLRQRNNQLSREQH</sequence>
<proteinExistence type="predicted"/>
<feature type="region of interest" description="Disordered" evidence="1">
    <location>
        <begin position="120"/>
        <end position="168"/>
    </location>
</feature>
<evidence type="ECO:0000313" key="2">
    <source>
        <dbReference type="EMBL" id="KAK8388548.1"/>
    </source>
</evidence>
<feature type="compositionally biased region" description="Polar residues" evidence="1">
    <location>
        <begin position="159"/>
        <end position="168"/>
    </location>
</feature>
<keyword evidence="3" id="KW-1185">Reference proteome</keyword>
<dbReference type="Proteomes" id="UP001487740">
    <property type="component" value="Unassembled WGS sequence"/>
</dbReference>
<evidence type="ECO:0000313" key="3">
    <source>
        <dbReference type="Proteomes" id="UP001487740"/>
    </source>
</evidence>
<gene>
    <name evidence="2" type="ORF">O3P69_020495</name>
</gene>
<feature type="compositionally biased region" description="Gly residues" evidence="1">
    <location>
        <begin position="125"/>
        <end position="142"/>
    </location>
</feature>
<accession>A0AAW0TN87</accession>
<dbReference type="AlphaFoldDB" id="A0AAW0TN87"/>
<evidence type="ECO:0000256" key="1">
    <source>
        <dbReference type="SAM" id="MobiDB-lite"/>
    </source>
</evidence>
<reference evidence="2 3" key="1">
    <citation type="submission" date="2023-03" db="EMBL/GenBank/DDBJ databases">
        <title>High-quality genome of Scylla paramamosain provides insights in environmental adaptation.</title>
        <authorList>
            <person name="Zhang L."/>
        </authorList>
    </citation>
    <scope>NUCLEOTIDE SEQUENCE [LARGE SCALE GENOMIC DNA]</scope>
    <source>
        <strain evidence="2">LZ_2023a</strain>
        <tissue evidence="2">Muscle</tissue>
    </source>
</reference>
<dbReference type="EMBL" id="JARAKH010000028">
    <property type="protein sequence ID" value="KAK8388548.1"/>
    <property type="molecule type" value="Genomic_DNA"/>
</dbReference>
<protein>
    <submittedName>
        <fullName evidence="2">Uncharacterized protein</fullName>
    </submittedName>
</protein>
<organism evidence="2 3">
    <name type="scientific">Scylla paramamosain</name>
    <name type="common">Mud crab</name>
    <dbReference type="NCBI Taxonomy" id="85552"/>
    <lineage>
        <taxon>Eukaryota</taxon>
        <taxon>Metazoa</taxon>
        <taxon>Ecdysozoa</taxon>
        <taxon>Arthropoda</taxon>
        <taxon>Crustacea</taxon>
        <taxon>Multicrustacea</taxon>
        <taxon>Malacostraca</taxon>
        <taxon>Eumalacostraca</taxon>
        <taxon>Eucarida</taxon>
        <taxon>Decapoda</taxon>
        <taxon>Pleocyemata</taxon>
        <taxon>Brachyura</taxon>
        <taxon>Eubrachyura</taxon>
        <taxon>Portunoidea</taxon>
        <taxon>Portunidae</taxon>
        <taxon>Portuninae</taxon>
        <taxon>Scylla</taxon>
    </lineage>
</organism>
<comment type="caution">
    <text evidence="2">The sequence shown here is derived from an EMBL/GenBank/DDBJ whole genome shotgun (WGS) entry which is preliminary data.</text>
</comment>
<name>A0AAW0TN87_SCYPA</name>